<keyword evidence="3" id="KW-1185">Reference proteome</keyword>
<dbReference type="OrthoDB" id="5869910at2759"/>
<gene>
    <name evidence="2" type="ORF">ANCCAN_15758</name>
    <name evidence="1" type="ORF">ANCCAN_20217</name>
</gene>
<evidence type="ECO:0000313" key="3">
    <source>
        <dbReference type="Proteomes" id="UP000252519"/>
    </source>
</evidence>
<dbReference type="AlphaFoldDB" id="A0A368FR30"/>
<protein>
    <submittedName>
        <fullName evidence="1">Uncharacterized protein</fullName>
    </submittedName>
</protein>
<accession>A0A368FR30</accession>
<comment type="caution">
    <text evidence="1">The sequence shown here is derived from an EMBL/GenBank/DDBJ whole genome shotgun (WGS) entry which is preliminary data.</text>
</comment>
<organism evidence="1 3">
    <name type="scientific">Ancylostoma caninum</name>
    <name type="common">Dog hookworm</name>
    <dbReference type="NCBI Taxonomy" id="29170"/>
    <lineage>
        <taxon>Eukaryota</taxon>
        <taxon>Metazoa</taxon>
        <taxon>Ecdysozoa</taxon>
        <taxon>Nematoda</taxon>
        <taxon>Chromadorea</taxon>
        <taxon>Rhabditida</taxon>
        <taxon>Rhabditina</taxon>
        <taxon>Rhabditomorpha</taxon>
        <taxon>Strongyloidea</taxon>
        <taxon>Ancylostomatidae</taxon>
        <taxon>Ancylostomatinae</taxon>
        <taxon>Ancylostoma</taxon>
    </lineage>
</organism>
<proteinExistence type="predicted"/>
<reference evidence="1 3" key="1">
    <citation type="submission" date="2014-10" db="EMBL/GenBank/DDBJ databases">
        <title>Draft genome of the hookworm Ancylostoma caninum.</title>
        <authorList>
            <person name="Mitreva M."/>
        </authorList>
    </citation>
    <scope>NUCLEOTIDE SEQUENCE [LARGE SCALE GENOMIC DNA]</scope>
    <source>
        <strain evidence="1 3">Baltimore</strain>
    </source>
</reference>
<dbReference type="Proteomes" id="UP000252519">
    <property type="component" value="Unassembled WGS sequence"/>
</dbReference>
<sequence length="41" mass="5177">MMKVLRRMFDSNPERRSQRELPFPFRDLRSRRMLLNFSKAY</sequence>
<evidence type="ECO:0000313" key="1">
    <source>
        <dbReference type="EMBL" id="RCN33938.1"/>
    </source>
</evidence>
<dbReference type="EMBL" id="JOJR01000409">
    <property type="protein sequence ID" value="RCN38316.1"/>
    <property type="molecule type" value="Genomic_DNA"/>
</dbReference>
<dbReference type="EMBL" id="JOJR01000846">
    <property type="protein sequence ID" value="RCN33938.1"/>
    <property type="molecule type" value="Genomic_DNA"/>
</dbReference>
<evidence type="ECO:0000313" key="2">
    <source>
        <dbReference type="EMBL" id="RCN38316.1"/>
    </source>
</evidence>
<name>A0A368FR30_ANCCA</name>